<dbReference type="Proteomes" id="UP000509126">
    <property type="component" value="Chromosome"/>
</dbReference>
<accession>A0A6N1MQE6</accession>
<name>A0A6N1MQE6_ACILW</name>
<sequence length="243" mass="28359">MVYVALQVLLCQVKPFKYTEASNSYNYRVQLTHAIFNISSNPLIVSSNLKKDILGEDAQYEFLKKIYKKNNNLIVITWPGPIYGMQSSKLTYYIYEINSLGELINQHEVHFEGVANIEVHETPKGIKIYSEQSKIHGKQFIYEFINGKIFDFSTSMNSSLIKQEEERLCKGFYKLYTTYEYKYDPYQKVENIYDLGTANYSWISHKVKSSPKLSDHLINTLKGKSSKERKQLNYINFKNALCD</sequence>
<dbReference type="EMBL" id="CP054803">
    <property type="protein sequence ID" value="QKU20037.1"/>
    <property type="molecule type" value="Genomic_DNA"/>
</dbReference>
<gene>
    <name evidence="1" type="ORF">FOB19_00385</name>
</gene>
<evidence type="ECO:0000313" key="1">
    <source>
        <dbReference type="EMBL" id="QKU20037.1"/>
    </source>
</evidence>
<proteinExistence type="predicted"/>
<dbReference type="RefSeq" id="WP_174894015.1">
    <property type="nucleotide sequence ID" value="NZ_CP054803.1"/>
</dbReference>
<evidence type="ECO:0000313" key="2">
    <source>
        <dbReference type="Proteomes" id="UP000509126"/>
    </source>
</evidence>
<reference evidence="1 2" key="1">
    <citation type="submission" date="2019-11" db="EMBL/GenBank/DDBJ databases">
        <title>FDA dAtabase for Regulatory Grade micrObial Sequences (FDA-ARGOS): Supporting development and validation of Infectious Disease Dx tests.</title>
        <authorList>
            <person name="Patel R."/>
            <person name="Rucinski S."/>
            <person name="Tallon L."/>
            <person name="Sadzewicz L."/>
            <person name="Vavikolanu K."/>
            <person name="Mehta A."/>
            <person name="Aluvathingal J."/>
            <person name="Nadendla S."/>
            <person name="Nandy P."/>
            <person name="Geyer C."/>
            <person name="Yan Y."/>
            <person name="Sichtig H."/>
        </authorList>
    </citation>
    <scope>NUCLEOTIDE SEQUENCE [LARGE SCALE GENOMIC DNA]</scope>
    <source>
        <strain evidence="1 2">FDAARGOS_557</strain>
    </source>
</reference>
<organism evidence="1 2">
    <name type="scientific">Acinetobacter lwoffii</name>
    <dbReference type="NCBI Taxonomy" id="28090"/>
    <lineage>
        <taxon>Bacteria</taxon>
        <taxon>Pseudomonadati</taxon>
        <taxon>Pseudomonadota</taxon>
        <taxon>Gammaproteobacteria</taxon>
        <taxon>Moraxellales</taxon>
        <taxon>Moraxellaceae</taxon>
        <taxon>Acinetobacter</taxon>
    </lineage>
</organism>
<dbReference type="AlphaFoldDB" id="A0A6N1MQE6"/>
<protein>
    <submittedName>
        <fullName evidence="1">Uncharacterized protein</fullName>
    </submittedName>
</protein>